<name>A0ABT5FQQ8_9ACTN</name>
<reference evidence="4 5" key="1">
    <citation type="journal article" date="2015" name="Int. J. Syst. Evol. Microbiol.">
        <title>Streptomyces gilvifuscus sp. nov., an actinomycete that produces antibacterial compounds isolated from soil.</title>
        <authorList>
            <person name="Nguyen T.M."/>
            <person name="Kim J."/>
        </authorList>
    </citation>
    <scope>NUCLEOTIDE SEQUENCE [LARGE SCALE GENOMIC DNA]</scope>
    <source>
        <strain evidence="4 5">T113</strain>
    </source>
</reference>
<dbReference type="PANTHER" id="PTHR35174">
    <property type="entry name" value="BLL7171 PROTEIN-RELATED"/>
    <property type="match status" value="1"/>
</dbReference>
<dbReference type="Proteomes" id="UP001221328">
    <property type="component" value="Unassembled WGS sequence"/>
</dbReference>
<feature type="domain" description="YCII-related" evidence="3">
    <location>
        <begin position="48"/>
        <end position="105"/>
    </location>
</feature>
<comment type="similarity">
    <text evidence="1">Belongs to the YciI family.</text>
</comment>
<dbReference type="SUPFAM" id="SSF54909">
    <property type="entry name" value="Dimeric alpha+beta barrel"/>
    <property type="match status" value="1"/>
</dbReference>
<dbReference type="InterPro" id="IPR005545">
    <property type="entry name" value="YCII"/>
</dbReference>
<dbReference type="RefSeq" id="WP_272174965.1">
    <property type="nucleotide sequence ID" value="NZ_JAQOSK010000003.1"/>
</dbReference>
<gene>
    <name evidence="4" type="ORF">PO587_10335</name>
</gene>
<dbReference type="Pfam" id="PF03795">
    <property type="entry name" value="YCII"/>
    <property type="match status" value="1"/>
</dbReference>
<dbReference type="EMBL" id="JAQOSK010000003">
    <property type="protein sequence ID" value="MDC2954862.1"/>
    <property type="molecule type" value="Genomic_DNA"/>
</dbReference>
<evidence type="ECO:0000256" key="2">
    <source>
        <dbReference type="SAM" id="MobiDB-lite"/>
    </source>
</evidence>
<feature type="compositionally biased region" description="Basic and acidic residues" evidence="2">
    <location>
        <begin position="11"/>
        <end position="31"/>
    </location>
</feature>
<sequence length="105" mass="11093">MRYALLVRRPAGGEERAAESAHRPPDARAGRVTDGVRLRPAADATTVRVQGGEVLLGDGPFAHSEEDLAAIALIDVDDLDEAIAVAAGHPYARDGGSVEVRPVWE</sequence>
<evidence type="ECO:0000256" key="1">
    <source>
        <dbReference type="ARBA" id="ARBA00007689"/>
    </source>
</evidence>
<evidence type="ECO:0000259" key="3">
    <source>
        <dbReference type="Pfam" id="PF03795"/>
    </source>
</evidence>
<comment type="caution">
    <text evidence="4">The sequence shown here is derived from an EMBL/GenBank/DDBJ whole genome shotgun (WGS) entry which is preliminary data.</text>
</comment>
<accession>A0ABT5FQQ8</accession>
<dbReference type="InterPro" id="IPR011008">
    <property type="entry name" value="Dimeric_a/b-barrel"/>
</dbReference>
<feature type="region of interest" description="Disordered" evidence="2">
    <location>
        <begin position="9"/>
        <end position="31"/>
    </location>
</feature>
<evidence type="ECO:0000313" key="4">
    <source>
        <dbReference type="EMBL" id="MDC2954862.1"/>
    </source>
</evidence>
<organism evidence="4 5">
    <name type="scientific">Streptomyces gilvifuscus</name>
    <dbReference type="NCBI Taxonomy" id="1550617"/>
    <lineage>
        <taxon>Bacteria</taxon>
        <taxon>Bacillati</taxon>
        <taxon>Actinomycetota</taxon>
        <taxon>Actinomycetes</taxon>
        <taxon>Kitasatosporales</taxon>
        <taxon>Streptomycetaceae</taxon>
        <taxon>Streptomyces</taxon>
    </lineage>
</organism>
<evidence type="ECO:0000313" key="5">
    <source>
        <dbReference type="Proteomes" id="UP001221328"/>
    </source>
</evidence>
<keyword evidence="5" id="KW-1185">Reference proteome</keyword>
<dbReference type="Gene3D" id="3.30.70.1060">
    <property type="entry name" value="Dimeric alpha+beta barrel"/>
    <property type="match status" value="1"/>
</dbReference>
<protein>
    <submittedName>
        <fullName evidence="4">YciI family protein</fullName>
    </submittedName>
</protein>
<dbReference type="PANTHER" id="PTHR35174:SF3">
    <property type="entry name" value="BLL7171 PROTEIN"/>
    <property type="match status" value="1"/>
</dbReference>
<proteinExistence type="inferred from homology"/>